<feature type="compositionally biased region" description="Polar residues" evidence="1">
    <location>
        <begin position="15"/>
        <end position="38"/>
    </location>
</feature>
<name>A0ABU8SYR4_9GAMM</name>
<feature type="compositionally biased region" description="Low complexity" evidence="1">
    <location>
        <begin position="1"/>
        <end position="14"/>
    </location>
</feature>
<sequence>MNNHPQYQPQYQPQSANEYFDSSQMHNTGAECQNQYVNETYAPSHMHNNNAQSPVKQSQEGQEGQTQSSDFNPDYAPGGRYYSIKVHASKAAVEFKADITRKGVITIRIEAASGANKSYDWKNKISIQLTQLGLIEFLCAFLFIKESIELKHYGAKNDKSLKVQYQEGKLFVQVSQKGKKLCGVPIPINEAVRIGQFALDSYLKNFDNISAEFAVQNFNRAASLGL</sequence>
<proteinExistence type="predicted"/>
<dbReference type="RefSeq" id="WP_339982291.1">
    <property type="nucleotide sequence ID" value="NZ_JAQPZS010000025.1"/>
</dbReference>
<dbReference type="EMBL" id="JAQPZS010000025">
    <property type="protein sequence ID" value="MEJ6498185.1"/>
    <property type="molecule type" value="Genomic_DNA"/>
</dbReference>
<comment type="caution">
    <text evidence="2">The sequence shown here is derived from an EMBL/GenBank/DDBJ whole genome shotgun (WGS) entry which is preliminary data.</text>
</comment>
<gene>
    <name evidence="2" type="ORF">PQI24_19290</name>
</gene>
<keyword evidence="3" id="KW-1185">Reference proteome</keyword>
<reference evidence="2 3" key="1">
    <citation type="submission" date="2023-01" db="EMBL/GenBank/DDBJ databases">
        <title>Trichodesmium-associated heterotrophic epibiont bacteria.</title>
        <authorList>
            <person name="Cleveland C.S."/>
            <person name="Webb E.A."/>
        </authorList>
    </citation>
    <scope>NUCLEOTIDE SEQUENCE [LARGE SCALE GENOMIC DNA]</scope>
    <source>
        <strain evidence="2 3">USCH2</strain>
    </source>
</reference>
<dbReference type="Proteomes" id="UP001377972">
    <property type="component" value="Unassembled WGS sequence"/>
</dbReference>
<protein>
    <submittedName>
        <fullName evidence="2">Uncharacterized protein</fullName>
    </submittedName>
</protein>
<feature type="compositionally biased region" description="Low complexity" evidence="1">
    <location>
        <begin position="57"/>
        <end position="69"/>
    </location>
</feature>
<evidence type="ECO:0000256" key="1">
    <source>
        <dbReference type="SAM" id="MobiDB-lite"/>
    </source>
</evidence>
<feature type="compositionally biased region" description="Polar residues" evidence="1">
    <location>
        <begin position="46"/>
        <end position="56"/>
    </location>
</feature>
<feature type="region of interest" description="Disordered" evidence="1">
    <location>
        <begin position="1"/>
        <end position="75"/>
    </location>
</feature>
<evidence type="ECO:0000313" key="2">
    <source>
        <dbReference type="EMBL" id="MEJ6498185.1"/>
    </source>
</evidence>
<evidence type="ECO:0000313" key="3">
    <source>
        <dbReference type="Proteomes" id="UP001377972"/>
    </source>
</evidence>
<accession>A0ABU8SYR4</accession>
<organism evidence="2 3">
    <name type="scientific">Pseudoalteromonas lipolytica</name>
    <dbReference type="NCBI Taxonomy" id="570156"/>
    <lineage>
        <taxon>Bacteria</taxon>
        <taxon>Pseudomonadati</taxon>
        <taxon>Pseudomonadota</taxon>
        <taxon>Gammaproteobacteria</taxon>
        <taxon>Alteromonadales</taxon>
        <taxon>Pseudoalteromonadaceae</taxon>
        <taxon>Pseudoalteromonas</taxon>
    </lineage>
</organism>